<accession>A0A5J5DDG8</accession>
<sequence>MWASFSFGARAAGWDGEVYAGCLLQEDVAHFSLPQEDKAGIAFNSLRKLHQSDLYTNEESSDQGQICGRKRQELKEEVHAVVIEEAQSAQPHRQRSRCVSSREQRRVRQREGQRRFTRTGLPKAAASQAHRAKAGFSL</sequence>
<comment type="caution">
    <text evidence="2">The sequence shown here is derived from an EMBL/GenBank/DDBJ whole genome shotgun (WGS) entry which is preliminary data.</text>
</comment>
<gene>
    <name evidence="2" type="ORF">FQN60_002248</name>
</gene>
<organism evidence="2 3">
    <name type="scientific">Etheostoma spectabile</name>
    <name type="common">orangethroat darter</name>
    <dbReference type="NCBI Taxonomy" id="54343"/>
    <lineage>
        <taxon>Eukaryota</taxon>
        <taxon>Metazoa</taxon>
        <taxon>Chordata</taxon>
        <taxon>Craniata</taxon>
        <taxon>Vertebrata</taxon>
        <taxon>Euteleostomi</taxon>
        <taxon>Actinopterygii</taxon>
        <taxon>Neopterygii</taxon>
        <taxon>Teleostei</taxon>
        <taxon>Neoteleostei</taxon>
        <taxon>Acanthomorphata</taxon>
        <taxon>Eupercaria</taxon>
        <taxon>Perciformes</taxon>
        <taxon>Percoidei</taxon>
        <taxon>Percidae</taxon>
        <taxon>Etheostomatinae</taxon>
        <taxon>Etheostoma</taxon>
    </lineage>
</organism>
<feature type="region of interest" description="Disordered" evidence="1">
    <location>
        <begin position="86"/>
        <end position="138"/>
    </location>
</feature>
<proteinExistence type="predicted"/>
<dbReference type="EMBL" id="VOFY01000007">
    <property type="protein sequence ID" value="KAA8591305.1"/>
    <property type="molecule type" value="Genomic_DNA"/>
</dbReference>
<evidence type="ECO:0000256" key="1">
    <source>
        <dbReference type="SAM" id="MobiDB-lite"/>
    </source>
</evidence>
<protein>
    <submittedName>
        <fullName evidence="2">Uncharacterized protein</fullName>
    </submittedName>
</protein>
<keyword evidence="3" id="KW-1185">Reference proteome</keyword>
<evidence type="ECO:0000313" key="2">
    <source>
        <dbReference type="EMBL" id="KAA8591305.1"/>
    </source>
</evidence>
<name>A0A5J5DDG8_9PERO</name>
<feature type="non-terminal residue" evidence="2">
    <location>
        <position position="138"/>
    </location>
</feature>
<dbReference type="Proteomes" id="UP000327493">
    <property type="component" value="Chromosome 7"/>
</dbReference>
<evidence type="ECO:0000313" key="3">
    <source>
        <dbReference type="Proteomes" id="UP000327493"/>
    </source>
</evidence>
<feature type="compositionally biased region" description="Basic and acidic residues" evidence="1">
    <location>
        <begin position="100"/>
        <end position="114"/>
    </location>
</feature>
<dbReference type="AlphaFoldDB" id="A0A5J5DDG8"/>
<reference evidence="2 3" key="1">
    <citation type="submission" date="2019-08" db="EMBL/GenBank/DDBJ databases">
        <title>A chromosome-level genome assembly, high-density linkage maps, and genome scans reveal the genomic architecture of hybrid incompatibilities underlying speciation via character displacement in darters (Percidae: Etheostominae).</title>
        <authorList>
            <person name="Moran R.L."/>
            <person name="Catchen J.M."/>
            <person name="Fuller R.C."/>
        </authorList>
    </citation>
    <scope>NUCLEOTIDE SEQUENCE [LARGE SCALE GENOMIC DNA]</scope>
    <source>
        <strain evidence="2">EspeVRDwgs_2016</strain>
        <tissue evidence="2">Muscle</tissue>
    </source>
</reference>